<organism evidence="1 2">
    <name type="scientific">Enterovibrio norvegicus DSM 15893</name>
    <dbReference type="NCBI Taxonomy" id="1121869"/>
    <lineage>
        <taxon>Bacteria</taxon>
        <taxon>Pseudomonadati</taxon>
        <taxon>Pseudomonadota</taxon>
        <taxon>Gammaproteobacteria</taxon>
        <taxon>Vibrionales</taxon>
        <taxon>Vibrionaceae</taxon>
        <taxon>Enterovibrio</taxon>
    </lineage>
</organism>
<gene>
    <name evidence="1" type="ORF">SAMN03084138_03495</name>
</gene>
<dbReference type="EMBL" id="FOWR01000029">
    <property type="protein sequence ID" value="SFP90932.1"/>
    <property type="molecule type" value="Genomic_DNA"/>
</dbReference>
<proteinExistence type="predicted"/>
<accession>A0A1I5U6N9</accession>
<name>A0A1I5U6N9_9GAMM</name>
<dbReference type="Proteomes" id="UP000182692">
    <property type="component" value="Unassembled WGS sequence"/>
</dbReference>
<sequence>MGYAFVTRATSNNVCITRDTAIDFFISSFIPHRMPDLSVRQSVQFVDICMIVFAIAGVKEANVGLLLTTIEEYFCISASFDKPCAGDVGRSIQCEC</sequence>
<dbReference type="STRING" id="1121869.SAMN03084138_03495"/>
<dbReference type="AlphaFoldDB" id="A0A1I5U6N9"/>
<protein>
    <submittedName>
        <fullName evidence="1">Uncharacterized protein</fullName>
    </submittedName>
</protein>
<reference evidence="1 2" key="1">
    <citation type="submission" date="2016-10" db="EMBL/GenBank/DDBJ databases">
        <authorList>
            <person name="de Groot N.N."/>
        </authorList>
    </citation>
    <scope>NUCLEOTIDE SEQUENCE [LARGE SCALE GENOMIC DNA]</scope>
    <source>
        <strain evidence="1 2">DSM 15893</strain>
    </source>
</reference>
<evidence type="ECO:0000313" key="1">
    <source>
        <dbReference type="EMBL" id="SFP90932.1"/>
    </source>
</evidence>
<evidence type="ECO:0000313" key="2">
    <source>
        <dbReference type="Proteomes" id="UP000182692"/>
    </source>
</evidence>